<dbReference type="Proteomes" id="UP000824044">
    <property type="component" value="Unassembled WGS sequence"/>
</dbReference>
<dbReference type="EMBL" id="DXBS01000031">
    <property type="protein sequence ID" value="HIZ24114.1"/>
    <property type="molecule type" value="Genomic_DNA"/>
</dbReference>
<feature type="non-terminal residue" evidence="3">
    <location>
        <position position="1"/>
    </location>
</feature>
<evidence type="ECO:0000313" key="3">
    <source>
        <dbReference type="EMBL" id="HIZ24114.1"/>
    </source>
</evidence>
<accession>A0A9D2DW52</accession>
<gene>
    <name evidence="3" type="ORF">H9812_01360</name>
</gene>
<protein>
    <submittedName>
        <fullName evidence="3">Uncharacterized protein</fullName>
    </submittedName>
</protein>
<keyword evidence="2" id="KW-0472">Membrane</keyword>
<reference evidence="3" key="1">
    <citation type="journal article" date="2021" name="PeerJ">
        <title>Extensive microbial diversity within the chicken gut microbiome revealed by metagenomics and culture.</title>
        <authorList>
            <person name="Gilroy R."/>
            <person name="Ravi A."/>
            <person name="Getino M."/>
            <person name="Pursley I."/>
            <person name="Horton D.L."/>
            <person name="Alikhan N.F."/>
            <person name="Baker D."/>
            <person name="Gharbi K."/>
            <person name="Hall N."/>
            <person name="Watson M."/>
            <person name="Adriaenssens E.M."/>
            <person name="Foster-Nyarko E."/>
            <person name="Jarju S."/>
            <person name="Secka A."/>
            <person name="Antonio M."/>
            <person name="Oren A."/>
            <person name="Chaudhuri R.R."/>
            <person name="La Ragione R."/>
            <person name="Hildebrand F."/>
            <person name="Pallen M.J."/>
        </authorList>
    </citation>
    <scope>NUCLEOTIDE SEQUENCE</scope>
    <source>
        <strain evidence="3">CHK33-5263</strain>
    </source>
</reference>
<keyword evidence="2" id="KW-0812">Transmembrane</keyword>
<proteinExistence type="predicted"/>
<keyword evidence="2" id="KW-1133">Transmembrane helix</keyword>
<feature type="transmembrane region" description="Helical" evidence="2">
    <location>
        <begin position="35"/>
        <end position="56"/>
    </location>
</feature>
<sequence length="95" mass="10168">DGLPMGDLSFTLAETENVATPYDPYDGGFSTLTSVLILLGAVAGIAVVTVVVVLVIRHRNKKAVEEQQRRLDGMRAQNGKVDIDRDSPGGEADKK</sequence>
<organism evidence="3 4">
    <name type="scientific">Candidatus Gallimonas intestinigallinarum</name>
    <dbReference type="NCBI Taxonomy" id="2838604"/>
    <lineage>
        <taxon>Bacteria</taxon>
        <taxon>Bacillati</taxon>
        <taxon>Bacillota</taxon>
        <taxon>Clostridia</taxon>
        <taxon>Candidatus Gallimonas</taxon>
    </lineage>
</organism>
<evidence type="ECO:0000256" key="1">
    <source>
        <dbReference type="SAM" id="MobiDB-lite"/>
    </source>
</evidence>
<name>A0A9D2DW52_9FIRM</name>
<comment type="caution">
    <text evidence="3">The sequence shown here is derived from an EMBL/GenBank/DDBJ whole genome shotgun (WGS) entry which is preliminary data.</text>
</comment>
<feature type="compositionally biased region" description="Basic and acidic residues" evidence="1">
    <location>
        <begin position="81"/>
        <end position="95"/>
    </location>
</feature>
<evidence type="ECO:0000313" key="4">
    <source>
        <dbReference type="Proteomes" id="UP000824044"/>
    </source>
</evidence>
<feature type="region of interest" description="Disordered" evidence="1">
    <location>
        <begin position="66"/>
        <end position="95"/>
    </location>
</feature>
<reference evidence="3" key="2">
    <citation type="submission" date="2021-04" db="EMBL/GenBank/DDBJ databases">
        <authorList>
            <person name="Gilroy R."/>
        </authorList>
    </citation>
    <scope>NUCLEOTIDE SEQUENCE</scope>
    <source>
        <strain evidence="3">CHK33-5263</strain>
    </source>
</reference>
<evidence type="ECO:0000256" key="2">
    <source>
        <dbReference type="SAM" id="Phobius"/>
    </source>
</evidence>
<dbReference type="AlphaFoldDB" id="A0A9D2DW52"/>